<keyword evidence="2" id="KW-1185">Reference proteome</keyword>
<evidence type="ECO:0000313" key="1">
    <source>
        <dbReference type="EMBL" id="CAG8487639.1"/>
    </source>
</evidence>
<gene>
    <name evidence="1" type="ORF">RFULGI_LOCUS1833</name>
</gene>
<proteinExistence type="predicted"/>
<name>A0A9N8WJF7_9GLOM</name>
<dbReference type="Proteomes" id="UP000789396">
    <property type="component" value="Unassembled WGS sequence"/>
</dbReference>
<evidence type="ECO:0000313" key="2">
    <source>
        <dbReference type="Proteomes" id="UP000789396"/>
    </source>
</evidence>
<comment type="caution">
    <text evidence="1">The sequence shown here is derived from an EMBL/GenBank/DDBJ whole genome shotgun (WGS) entry which is preliminary data.</text>
</comment>
<reference evidence="1" key="1">
    <citation type="submission" date="2021-06" db="EMBL/GenBank/DDBJ databases">
        <authorList>
            <person name="Kallberg Y."/>
            <person name="Tangrot J."/>
            <person name="Rosling A."/>
        </authorList>
    </citation>
    <scope>NUCLEOTIDE SEQUENCE</scope>
    <source>
        <strain evidence="1">IN212</strain>
    </source>
</reference>
<accession>A0A9N8WJF7</accession>
<dbReference type="AlphaFoldDB" id="A0A9N8WJF7"/>
<sequence length="85" mass="9547">LLYHLNSALQLKPSAISSCQILDGKLLNHAANELQDKTLKNLKDAKSITLTFDGWKNIIEENSSDEEVDSEEIVNELDYTQAIDE</sequence>
<protein>
    <submittedName>
        <fullName evidence="1">15154_t:CDS:1</fullName>
    </submittedName>
</protein>
<dbReference type="EMBL" id="CAJVPZ010001246">
    <property type="protein sequence ID" value="CAG8487639.1"/>
    <property type="molecule type" value="Genomic_DNA"/>
</dbReference>
<dbReference type="OrthoDB" id="2365019at2759"/>
<organism evidence="1 2">
    <name type="scientific">Racocetra fulgida</name>
    <dbReference type="NCBI Taxonomy" id="60492"/>
    <lineage>
        <taxon>Eukaryota</taxon>
        <taxon>Fungi</taxon>
        <taxon>Fungi incertae sedis</taxon>
        <taxon>Mucoromycota</taxon>
        <taxon>Glomeromycotina</taxon>
        <taxon>Glomeromycetes</taxon>
        <taxon>Diversisporales</taxon>
        <taxon>Gigasporaceae</taxon>
        <taxon>Racocetra</taxon>
    </lineage>
</organism>
<feature type="non-terminal residue" evidence="1">
    <location>
        <position position="1"/>
    </location>
</feature>